<reference evidence="2 3" key="1">
    <citation type="journal article" date="2015" name="Nature">
        <title>rRNA introns, odd ribosomes, and small enigmatic genomes across a large radiation of phyla.</title>
        <authorList>
            <person name="Brown C.T."/>
            <person name="Hug L.A."/>
            <person name="Thomas B.C."/>
            <person name="Sharon I."/>
            <person name="Castelle C.J."/>
            <person name="Singh A."/>
            <person name="Wilkins M.J."/>
            <person name="Williams K.H."/>
            <person name="Banfield J.F."/>
        </authorList>
    </citation>
    <scope>NUCLEOTIDE SEQUENCE [LARGE SCALE GENOMIC DNA]</scope>
</reference>
<dbReference type="SMART" id="SM00317">
    <property type="entry name" value="SET"/>
    <property type="match status" value="1"/>
</dbReference>
<dbReference type="EMBL" id="LBVU01000003">
    <property type="protein sequence ID" value="KKQ91985.1"/>
    <property type="molecule type" value="Genomic_DNA"/>
</dbReference>
<dbReference type="Pfam" id="PF00856">
    <property type="entry name" value="SET"/>
    <property type="match status" value="1"/>
</dbReference>
<dbReference type="InterPro" id="IPR009207">
    <property type="entry name" value="SET7_MeTrfase"/>
</dbReference>
<dbReference type="PROSITE" id="PS50280">
    <property type="entry name" value="SET"/>
    <property type="match status" value="1"/>
</dbReference>
<feature type="domain" description="SET" evidence="1">
    <location>
        <begin position="8"/>
        <end position="119"/>
    </location>
</feature>
<protein>
    <recommendedName>
        <fullName evidence="1">SET domain-containing protein</fullName>
    </recommendedName>
</protein>
<gene>
    <name evidence="2" type="ORF">UT17_C0003G0008</name>
</gene>
<comment type="caution">
    <text evidence="2">The sequence shown here is derived from an EMBL/GenBank/DDBJ whole genome shotgun (WGS) entry which is preliminary data.</text>
</comment>
<dbReference type="AlphaFoldDB" id="A0A0G0LVE7"/>
<evidence type="ECO:0000313" key="2">
    <source>
        <dbReference type="EMBL" id="KKQ91985.1"/>
    </source>
</evidence>
<dbReference type="InterPro" id="IPR001214">
    <property type="entry name" value="SET_dom"/>
</dbReference>
<accession>A0A0G0LVE7</accession>
<dbReference type="STRING" id="1618572.UT17_C0003G0008"/>
<dbReference type="Proteomes" id="UP000034774">
    <property type="component" value="Unassembled WGS sequence"/>
</dbReference>
<sequence length="134" mass="15293">MEKISASDIIYISKSKIPNAGRGVFAKCNIKKGEIIERCPIVEIPSGDTSKLNESVLVAYFLYFGKKKERLALMLGFGSIYNHSDKPNATFKIRSKEKIVEFVALKNIKKDEEITFDYRHGSLKKSPLWFENRS</sequence>
<dbReference type="Gene3D" id="2.170.270.10">
    <property type="entry name" value="SET domain"/>
    <property type="match status" value="1"/>
</dbReference>
<evidence type="ECO:0000313" key="3">
    <source>
        <dbReference type="Proteomes" id="UP000034774"/>
    </source>
</evidence>
<organism evidence="2 3">
    <name type="scientific">Candidatus Woesebacteria bacterium GW2011_GWB1_39_10</name>
    <dbReference type="NCBI Taxonomy" id="1618572"/>
    <lineage>
        <taxon>Bacteria</taxon>
        <taxon>Candidatus Woeseibacteriota</taxon>
    </lineage>
</organism>
<dbReference type="PANTHER" id="PTHR47332">
    <property type="entry name" value="SET DOMAIN-CONTAINING PROTEIN 5"/>
    <property type="match status" value="1"/>
</dbReference>
<dbReference type="SUPFAM" id="SSF82199">
    <property type="entry name" value="SET domain"/>
    <property type="match status" value="1"/>
</dbReference>
<evidence type="ECO:0000259" key="1">
    <source>
        <dbReference type="PROSITE" id="PS50280"/>
    </source>
</evidence>
<dbReference type="InterPro" id="IPR046341">
    <property type="entry name" value="SET_dom_sf"/>
</dbReference>
<proteinExistence type="predicted"/>
<dbReference type="PIRSF" id="PIRSF022536">
    <property type="entry name" value="A612L_SET"/>
    <property type="match status" value="1"/>
</dbReference>
<dbReference type="InterPro" id="IPR053185">
    <property type="entry name" value="SET_domain_protein"/>
</dbReference>
<name>A0A0G0LVE7_9BACT</name>
<dbReference type="PANTHER" id="PTHR47332:SF4">
    <property type="entry name" value="SET DOMAIN-CONTAINING PROTEIN 5"/>
    <property type="match status" value="1"/>
</dbReference>
<dbReference type="GO" id="GO:0062122">
    <property type="term" value="F:histone H3K37 methyltransferase activity"/>
    <property type="evidence" value="ECO:0007669"/>
    <property type="project" value="InterPro"/>
</dbReference>